<dbReference type="Pfam" id="PF02321">
    <property type="entry name" value="OEP"/>
    <property type="match status" value="2"/>
</dbReference>
<keyword evidence="2" id="KW-0472">Membrane</keyword>
<dbReference type="InterPro" id="IPR003423">
    <property type="entry name" value="OMP_efflux"/>
</dbReference>
<dbReference type="InterPro" id="IPR010131">
    <property type="entry name" value="MdtP/NodT-like"/>
</dbReference>
<gene>
    <name evidence="4" type="ORF">MoryE10_19370</name>
</gene>
<proteinExistence type="inferred from homology"/>
<comment type="similarity">
    <text evidence="1 2">Belongs to the outer membrane factor (OMF) (TC 1.B.17) family.</text>
</comment>
<keyword evidence="2" id="KW-1134">Transmembrane beta strand</keyword>
<feature type="coiled-coil region" evidence="3">
    <location>
        <begin position="207"/>
        <end position="234"/>
    </location>
</feature>
<keyword evidence="2" id="KW-0564">Palmitate</keyword>
<dbReference type="PANTHER" id="PTHR30203:SF33">
    <property type="entry name" value="BLR4455 PROTEIN"/>
    <property type="match status" value="1"/>
</dbReference>
<dbReference type="AlphaFoldDB" id="A0A8D4VPE0"/>
<organism evidence="4 5">
    <name type="scientific">Methylogaea oryzae</name>
    <dbReference type="NCBI Taxonomy" id="1295382"/>
    <lineage>
        <taxon>Bacteria</taxon>
        <taxon>Pseudomonadati</taxon>
        <taxon>Pseudomonadota</taxon>
        <taxon>Gammaproteobacteria</taxon>
        <taxon>Methylococcales</taxon>
        <taxon>Methylococcaceae</taxon>
        <taxon>Methylogaea</taxon>
    </lineage>
</organism>
<dbReference type="EMBL" id="AP019782">
    <property type="protein sequence ID" value="BBL71331.1"/>
    <property type="molecule type" value="Genomic_DNA"/>
</dbReference>
<dbReference type="NCBIfam" id="TIGR01845">
    <property type="entry name" value="outer_NodT"/>
    <property type="match status" value="1"/>
</dbReference>
<dbReference type="Proteomes" id="UP000824988">
    <property type="component" value="Chromosome"/>
</dbReference>
<evidence type="ECO:0000256" key="3">
    <source>
        <dbReference type="SAM" id="Coils"/>
    </source>
</evidence>
<keyword evidence="3" id="KW-0175">Coiled coil</keyword>
<sequence length="472" mass="51010">MVGPDFQRPAAPNVQNFADQPAEMPNQRLAAGQDIPAEWWTLFRSEKLKRLIEKAFARSPDLESAQAALTQAKESLFAQEGSLMPALDISGMGKRLSLNSGMFGDPNGNGGIMMAMYNASLNLSYTIDTFGALRRQLEDLGAQVDYQRFQWEAAYLNLASNIAAAAIGEASLREQIGILQDVAVSQEQSLEILNQQWRLGATTWSAVLSQESALNQARADLVTLRQQLAQTRHRIAMLAGQLPGEALTEEFTLADLQLPEEIPLSLPSKLVEQRPDIRSAEALLHSASAQVGVATAKRFPDLTINASIGSFATKAGMLFTPASEIWSQGFNLAQPLLQWGKLSHGLDAAKAAFAEAQAKYRSTVLQAFQNVADVMKALEADHQVLTVQQNASRIAAENLALSNAQIQAGALSYLNLLDAQRNYQQARVGLAKAQAARLSDSAALLQALGGGWWNRPPDTSDSGDAAAENAER</sequence>
<protein>
    <submittedName>
        <fullName evidence="4">Histidine kinase</fullName>
    </submittedName>
</protein>
<keyword evidence="2" id="KW-0449">Lipoprotein</keyword>
<evidence type="ECO:0000313" key="4">
    <source>
        <dbReference type="EMBL" id="BBL71331.1"/>
    </source>
</evidence>
<dbReference type="GO" id="GO:0009279">
    <property type="term" value="C:cell outer membrane"/>
    <property type="evidence" value="ECO:0007669"/>
    <property type="project" value="UniProtKB-SubCell"/>
</dbReference>
<dbReference type="KEGG" id="moz:MoryE10_19370"/>
<name>A0A8D4VPE0_9GAMM</name>
<accession>A0A8D4VPE0</accession>
<reference evidence="4" key="1">
    <citation type="submission" date="2019-06" db="EMBL/GenBank/DDBJ databases">
        <title>Complete genome sequence of Methylogaea oryzae strain JCM16910.</title>
        <authorList>
            <person name="Asakawa S."/>
        </authorList>
    </citation>
    <scope>NUCLEOTIDE SEQUENCE</scope>
    <source>
        <strain evidence="4">E10</strain>
    </source>
</reference>
<evidence type="ECO:0000313" key="5">
    <source>
        <dbReference type="Proteomes" id="UP000824988"/>
    </source>
</evidence>
<keyword evidence="4" id="KW-0808">Transferase</keyword>
<dbReference type="GO" id="GO:0015562">
    <property type="term" value="F:efflux transmembrane transporter activity"/>
    <property type="evidence" value="ECO:0007669"/>
    <property type="project" value="InterPro"/>
</dbReference>
<evidence type="ECO:0000256" key="1">
    <source>
        <dbReference type="ARBA" id="ARBA00007613"/>
    </source>
</evidence>
<keyword evidence="4" id="KW-0418">Kinase</keyword>
<comment type="subcellular location">
    <subcellularLocation>
        <location evidence="2">Cell outer membrane</location>
        <topology evidence="2">Lipid-anchor</topology>
    </subcellularLocation>
</comment>
<keyword evidence="2" id="KW-0812">Transmembrane</keyword>
<dbReference type="GO" id="GO:0016301">
    <property type="term" value="F:kinase activity"/>
    <property type="evidence" value="ECO:0007669"/>
    <property type="project" value="UniProtKB-KW"/>
</dbReference>
<dbReference type="PANTHER" id="PTHR30203">
    <property type="entry name" value="OUTER MEMBRANE CATION EFFLUX PROTEIN"/>
    <property type="match status" value="1"/>
</dbReference>
<evidence type="ECO:0000256" key="2">
    <source>
        <dbReference type="RuleBase" id="RU362097"/>
    </source>
</evidence>
<keyword evidence="5" id="KW-1185">Reference proteome</keyword>